<evidence type="ECO:0000256" key="1">
    <source>
        <dbReference type="SAM" id="MobiDB-lite"/>
    </source>
</evidence>
<comment type="caution">
    <text evidence="2">The sequence shown here is derived from an EMBL/GenBank/DDBJ whole genome shotgun (WGS) entry which is preliminary data.</text>
</comment>
<dbReference type="Proteomes" id="UP000735302">
    <property type="component" value="Unassembled WGS sequence"/>
</dbReference>
<feature type="region of interest" description="Disordered" evidence="1">
    <location>
        <begin position="1"/>
        <end position="62"/>
    </location>
</feature>
<name>A0AAV3XKR7_9GAST</name>
<keyword evidence="3" id="KW-1185">Reference proteome</keyword>
<protein>
    <submittedName>
        <fullName evidence="2">Uncharacterized protein</fullName>
    </submittedName>
</protein>
<gene>
    <name evidence="2" type="ORF">PoB_000370100</name>
</gene>
<accession>A0AAV3XKR7</accession>
<evidence type="ECO:0000313" key="3">
    <source>
        <dbReference type="Proteomes" id="UP000735302"/>
    </source>
</evidence>
<organism evidence="2 3">
    <name type="scientific">Plakobranchus ocellatus</name>
    <dbReference type="NCBI Taxonomy" id="259542"/>
    <lineage>
        <taxon>Eukaryota</taxon>
        <taxon>Metazoa</taxon>
        <taxon>Spiralia</taxon>
        <taxon>Lophotrochozoa</taxon>
        <taxon>Mollusca</taxon>
        <taxon>Gastropoda</taxon>
        <taxon>Heterobranchia</taxon>
        <taxon>Euthyneura</taxon>
        <taxon>Panpulmonata</taxon>
        <taxon>Sacoglossa</taxon>
        <taxon>Placobranchoidea</taxon>
        <taxon>Plakobranchidae</taxon>
        <taxon>Plakobranchus</taxon>
    </lineage>
</organism>
<sequence length="113" mass="13401">MRQSQITHYVGGIRWSRGQNRPAIPKNWKKVEGHRSRRRGERMPQNKRGNRSNSNRPQGPWIKWWSKTEGKEKRDMIIDEIRNKEDSTRVQKAVSARSVDELGHCHTEILNME</sequence>
<proteinExistence type="predicted"/>
<evidence type="ECO:0000313" key="2">
    <source>
        <dbReference type="EMBL" id="GFN77195.1"/>
    </source>
</evidence>
<reference evidence="2 3" key="1">
    <citation type="journal article" date="2021" name="Elife">
        <title>Chloroplast acquisition without the gene transfer in kleptoplastic sea slugs, Plakobranchus ocellatus.</title>
        <authorList>
            <person name="Maeda T."/>
            <person name="Takahashi S."/>
            <person name="Yoshida T."/>
            <person name="Shimamura S."/>
            <person name="Takaki Y."/>
            <person name="Nagai Y."/>
            <person name="Toyoda A."/>
            <person name="Suzuki Y."/>
            <person name="Arimoto A."/>
            <person name="Ishii H."/>
            <person name="Satoh N."/>
            <person name="Nishiyama T."/>
            <person name="Hasebe M."/>
            <person name="Maruyama T."/>
            <person name="Minagawa J."/>
            <person name="Obokata J."/>
            <person name="Shigenobu S."/>
        </authorList>
    </citation>
    <scope>NUCLEOTIDE SEQUENCE [LARGE SCALE GENOMIC DNA]</scope>
</reference>
<dbReference type="EMBL" id="BLXT01000438">
    <property type="protein sequence ID" value="GFN77195.1"/>
    <property type="molecule type" value="Genomic_DNA"/>
</dbReference>
<dbReference type="AlphaFoldDB" id="A0AAV3XKR7"/>